<dbReference type="InterPro" id="IPR015095">
    <property type="entry name" value="AlkB_hom8_N"/>
</dbReference>
<dbReference type="AlphaFoldDB" id="A0AAE0VEL2"/>
<comment type="caution">
    <text evidence="4">The sequence shown here is derived from an EMBL/GenBank/DDBJ whole genome shotgun (WGS) entry which is preliminary data.</text>
</comment>
<dbReference type="PROSITE" id="PS50878">
    <property type="entry name" value="RT_POL"/>
    <property type="match status" value="1"/>
</dbReference>
<gene>
    <name evidence="4" type="ORF">QTP70_031546</name>
</gene>
<name>A0AAE0VEL2_9TELE</name>
<evidence type="ECO:0000256" key="2">
    <source>
        <dbReference type="SAM" id="SignalP"/>
    </source>
</evidence>
<feature type="non-terminal residue" evidence="4">
    <location>
        <position position="107"/>
    </location>
</feature>
<dbReference type="Proteomes" id="UP001274896">
    <property type="component" value="Unassembled WGS sequence"/>
</dbReference>
<dbReference type="Pfam" id="PF09004">
    <property type="entry name" value="ALKBH8_N"/>
    <property type="match status" value="1"/>
</dbReference>
<organism evidence="4 5">
    <name type="scientific">Hemibagrus guttatus</name>
    <dbReference type="NCBI Taxonomy" id="175788"/>
    <lineage>
        <taxon>Eukaryota</taxon>
        <taxon>Metazoa</taxon>
        <taxon>Chordata</taxon>
        <taxon>Craniata</taxon>
        <taxon>Vertebrata</taxon>
        <taxon>Euteleostomi</taxon>
        <taxon>Actinopterygii</taxon>
        <taxon>Neopterygii</taxon>
        <taxon>Teleostei</taxon>
        <taxon>Ostariophysi</taxon>
        <taxon>Siluriformes</taxon>
        <taxon>Bagridae</taxon>
        <taxon>Hemibagrus</taxon>
    </lineage>
</organism>
<keyword evidence="5" id="KW-1185">Reference proteome</keyword>
<feature type="domain" description="Reverse transcriptase" evidence="3">
    <location>
        <begin position="1"/>
        <end position="91"/>
    </location>
</feature>
<dbReference type="InterPro" id="IPR000477">
    <property type="entry name" value="RT_dom"/>
</dbReference>
<feature type="transmembrane region" description="Helical" evidence="1">
    <location>
        <begin position="69"/>
        <end position="90"/>
    </location>
</feature>
<proteinExistence type="predicted"/>
<feature type="chain" id="PRO_5042011868" description="Reverse transcriptase domain-containing protein" evidence="2">
    <location>
        <begin position="23"/>
        <end position="107"/>
    </location>
</feature>
<dbReference type="GO" id="GO:0008168">
    <property type="term" value="F:methyltransferase activity"/>
    <property type="evidence" value="ECO:0007669"/>
    <property type="project" value="InterPro"/>
</dbReference>
<keyword evidence="1" id="KW-1133">Transmembrane helix</keyword>
<evidence type="ECO:0000259" key="3">
    <source>
        <dbReference type="PROSITE" id="PS50878"/>
    </source>
</evidence>
<keyword evidence="1" id="KW-0472">Membrane</keyword>
<reference evidence="4" key="1">
    <citation type="submission" date="2023-06" db="EMBL/GenBank/DDBJ databases">
        <title>Male Hemibagrus guttatus genome.</title>
        <authorList>
            <person name="Bian C."/>
        </authorList>
    </citation>
    <scope>NUCLEOTIDE SEQUENCE</scope>
    <source>
        <strain evidence="4">Male_cb2023</strain>
        <tissue evidence="4">Muscle</tissue>
    </source>
</reference>
<keyword evidence="1" id="KW-0812">Transmembrane</keyword>
<dbReference type="EMBL" id="JAUCMX010000003">
    <property type="protein sequence ID" value="KAK3551912.1"/>
    <property type="molecule type" value="Genomic_DNA"/>
</dbReference>
<accession>A0AAE0VEL2</accession>
<feature type="signal peptide" evidence="2">
    <location>
        <begin position="1"/>
        <end position="22"/>
    </location>
</feature>
<evidence type="ECO:0000256" key="1">
    <source>
        <dbReference type="SAM" id="Phobius"/>
    </source>
</evidence>
<protein>
    <recommendedName>
        <fullName evidence="3">Reverse transcriptase domain-containing protein</fullName>
    </recommendedName>
</protein>
<evidence type="ECO:0000313" key="5">
    <source>
        <dbReference type="Proteomes" id="UP001274896"/>
    </source>
</evidence>
<sequence>MGVPQGTVLSLVLFILYTPDFQYNSESCNVQKFADDTGIVGCIRRRGQSQLYFLRRLVSFNISKNLLQMFYQTVVASALFYMVVCWGGSIKKKDASHLDKLDFSSSI</sequence>
<evidence type="ECO:0000313" key="4">
    <source>
        <dbReference type="EMBL" id="KAK3551912.1"/>
    </source>
</evidence>
<keyword evidence="2" id="KW-0732">Signal</keyword>
<dbReference type="GO" id="GO:0016706">
    <property type="term" value="F:2-oxoglutarate-dependent dioxygenase activity"/>
    <property type="evidence" value="ECO:0007669"/>
    <property type="project" value="InterPro"/>
</dbReference>